<accession>A0A5J4Z3R4</accession>
<feature type="transmembrane region" description="Helical" evidence="7">
    <location>
        <begin position="243"/>
        <end position="275"/>
    </location>
</feature>
<feature type="region of interest" description="Disordered" evidence="6">
    <location>
        <begin position="444"/>
        <end position="480"/>
    </location>
</feature>
<evidence type="ECO:0000313" key="9">
    <source>
        <dbReference type="Proteomes" id="UP000324585"/>
    </source>
</evidence>
<dbReference type="OrthoDB" id="4200at2759"/>
<sequence>MLRTDSCSRSVADAASAQHGIREEQAWRLATALACAGILGAEGSSIRDPAFIYDFAERVLTDRELFEDVSVDKMNGTLLHVKNLFEGALGNPDGDEMQMCQTFVYSMLTDIPVDMELHAEIVRVIELHVLRAQGGYDARLRALLDIIFQVIAASEKTELQSAVPPTLGVAEATVASRALATEETLVVGDVSTSKSREESVRQALENHRMHRLKRWMLISASAAAGGALLGVTGGLAAAPLMPVFAAIGAGVPFLSIPAASVSVLLGSLFGTYGAVHGGSVMRRRFDHLQEISFEACNLCGSLAYLSRPSARFDIPAGKSDRLQAVIQNPGTQLVCRFTSDRACTVGLLYLSMSSIVPSADQSHEPNVVQMNGNSRTTVSSGLVATDDALSSIDTSSLKAHDADSMREVIKSSAGVGGGGDSSGPSCFGSHWNADAHEDYPAVLDSKTHSSASLPAPARTEARQPRRGDPPPNMRWLKRPSEKSTEVKLIEFDAKANVYTWELRHMCTDAGRYECVFENMDSYWFSRTVITWMELFTEEDLEGLQQLSDATHTLKETEELGMQRLNSGRSEHIDAEREENLSQASSAILYQPGRVPSLHVTIFVPGFLRLEDLVGGRFPVTGAFANQFSGFATSHLPLSECIALRWEPEALANLTGSIDQFMLRFAKSTASSAVAQGAAATVLSGTVLPVLLGALSIPMAVLSLSSAVDTHWARLVAKSSALGKVLAELIRDGFFGNRPISLVGHSLGARVIFSALLRLAERGEYSRVHHASLLGAPVASDETEWRSCRRVVSGTLTNAYSSSDLTLAIFHRSAEFSPRPIAGLSGVKCPGVHNIDLARFQVKSTAQYAPEIDRILSVLADETTRPHSTSNPR</sequence>
<dbReference type="InterPro" id="IPR029058">
    <property type="entry name" value="AB_hydrolase_fold"/>
</dbReference>
<evidence type="ECO:0000256" key="4">
    <source>
        <dbReference type="ARBA" id="ARBA00022989"/>
    </source>
</evidence>
<dbReference type="SUPFAM" id="SSF53474">
    <property type="entry name" value="alpha/beta-Hydrolases"/>
    <property type="match status" value="1"/>
</dbReference>
<dbReference type="PANTHER" id="PTHR17920:SF3">
    <property type="entry name" value="TRANSMEMBRANE AND COILED-COIL DOMAIN-CONTAINING PROTEIN 4"/>
    <property type="match status" value="1"/>
</dbReference>
<evidence type="ECO:0000256" key="5">
    <source>
        <dbReference type="ARBA" id="ARBA00023136"/>
    </source>
</evidence>
<evidence type="ECO:0000256" key="7">
    <source>
        <dbReference type="SAM" id="Phobius"/>
    </source>
</evidence>
<dbReference type="Pfam" id="PF05277">
    <property type="entry name" value="DUF726"/>
    <property type="match status" value="2"/>
</dbReference>
<dbReference type="EMBL" id="VRMN01000001">
    <property type="protein sequence ID" value="KAA8498629.1"/>
    <property type="molecule type" value="Genomic_DNA"/>
</dbReference>
<evidence type="ECO:0000256" key="1">
    <source>
        <dbReference type="ARBA" id="ARBA00004141"/>
    </source>
</evidence>
<comment type="caution">
    <text evidence="8">The sequence shown here is derived from an EMBL/GenBank/DDBJ whole genome shotgun (WGS) entry which is preliminary data.</text>
</comment>
<dbReference type="InterPro" id="IPR007941">
    <property type="entry name" value="DUF726"/>
</dbReference>
<evidence type="ECO:0000256" key="3">
    <source>
        <dbReference type="ARBA" id="ARBA00022692"/>
    </source>
</evidence>
<comment type="similarity">
    <text evidence="2">Belongs to the TMCO4 family.</text>
</comment>
<evidence type="ECO:0000256" key="6">
    <source>
        <dbReference type="SAM" id="MobiDB-lite"/>
    </source>
</evidence>
<dbReference type="Gene3D" id="3.40.50.1820">
    <property type="entry name" value="alpha/beta hydrolase"/>
    <property type="match status" value="1"/>
</dbReference>
<evidence type="ECO:0000256" key="2">
    <source>
        <dbReference type="ARBA" id="ARBA00009824"/>
    </source>
</evidence>
<keyword evidence="9" id="KW-1185">Reference proteome</keyword>
<proteinExistence type="inferred from homology"/>
<reference evidence="9" key="1">
    <citation type="journal article" date="2019" name="Nat. Commun.">
        <title>Expansion of phycobilisome linker gene families in mesophilic red algae.</title>
        <authorList>
            <person name="Lee J."/>
            <person name="Kim D."/>
            <person name="Bhattacharya D."/>
            <person name="Yoon H.S."/>
        </authorList>
    </citation>
    <scope>NUCLEOTIDE SEQUENCE [LARGE SCALE GENOMIC DNA]</scope>
    <source>
        <strain evidence="9">CCMP 1328</strain>
    </source>
</reference>
<name>A0A5J4Z3R4_PORPP</name>
<keyword evidence="5 7" id="KW-0472">Membrane</keyword>
<dbReference type="AlphaFoldDB" id="A0A5J4Z3R4"/>
<evidence type="ECO:0000313" key="8">
    <source>
        <dbReference type="EMBL" id="KAA8498629.1"/>
    </source>
</evidence>
<dbReference type="PANTHER" id="PTHR17920">
    <property type="entry name" value="TRANSMEMBRANE AND COILED-COIL DOMAIN-CONTAINING PROTEIN 4 TMCO4"/>
    <property type="match status" value="1"/>
</dbReference>
<keyword evidence="3 7" id="KW-0812">Transmembrane</keyword>
<dbReference type="OMA" id="CENDWIL"/>
<feature type="compositionally biased region" description="Basic and acidic residues" evidence="6">
    <location>
        <begin position="459"/>
        <end position="468"/>
    </location>
</feature>
<feature type="transmembrane region" description="Helical" evidence="7">
    <location>
        <begin position="215"/>
        <end position="237"/>
    </location>
</feature>
<gene>
    <name evidence="8" type="ORF">FVE85_6214</name>
</gene>
<dbReference type="Proteomes" id="UP000324585">
    <property type="component" value="Unassembled WGS sequence"/>
</dbReference>
<keyword evidence="4 7" id="KW-1133">Transmembrane helix</keyword>
<organism evidence="8 9">
    <name type="scientific">Porphyridium purpureum</name>
    <name type="common">Red alga</name>
    <name type="synonym">Porphyridium cruentum</name>
    <dbReference type="NCBI Taxonomy" id="35688"/>
    <lineage>
        <taxon>Eukaryota</taxon>
        <taxon>Rhodophyta</taxon>
        <taxon>Bangiophyceae</taxon>
        <taxon>Porphyridiales</taxon>
        <taxon>Porphyridiaceae</taxon>
        <taxon>Porphyridium</taxon>
    </lineage>
</organism>
<protein>
    <submittedName>
        <fullName evidence="8">Putative membrane protein</fullName>
    </submittedName>
</protein>
<comment type="subcellular location">
    <subcellularLocation>
        <location evidence="1">Membrane</location>
        <topology evidence="1">Multi-pass membrane protein</topology>
    </subcellularLocation>
</comment>
<dbReference type="GO" id="GO:0016020">
    <property type="term" value="C:membrane"/>
    <property type="evidence" value="ECO:0007669"/>
    <property type="project" value="UniProtKB-SubCell"/>
</dbReference>